<evidence type="ECO:0000313" key="2">
    <source>
        <dbReference type="Proteomes" id="UP001596066"/>
    </source>
</evidence>
<dbReference type="Proteomes" id="UP001596066">
    <property type="component" value="Unassembled WGS sequence"/>
</dbReference>
<reference evidence="2" key="1">
    <citation type="journal article" date="2019" name="Int. J. Syst. Evol. Microbiol.">
        <title>The Global Catalogue of Microorganisms (GCM) 10K type strain sequencing project: providing services to taxonomists for standard genome sequencing and annotation.</title>
        <authorList>
            <consortium name="The Broad Institute Genomics Platform"/>
            <consortium name="The Broad Institute Genome Sequencing Center for Infectious Disease"/>
            <person name="Wu L."/>
            <person name="Ma J."/>
        </authorList>
    </citation>
    <scope>NUCLEOTIDE SEQUENCE [LARGE SCALE GENOMIC DNA]</scope>
    <source>
        <strain evidence="2">CGMCC 4.1622</strain>
    </source>
</reference>
<dbReference type="EMBL" id="JBHSOC010000011">
    <property type="protein sequence ID" value="MFC5641383.1"/>
    <property type="molecule type" value="Genomic_DNA"/>
</dbReference>
<proteinExistence type="predicted"/>
<gene>
    <name evidence="1" type="ORF">ACFPZF_08405</name>
</gene>
<comment type="caution">
    <text evidence="1">The sequence shown here is derived from an EMBL/GenBank/DDBJ whole genome shotgun (WGS) entry which is preliminary data.</text>
</comment>
<evidence type="ECO:0000313" key="1">
    <source>
        <dbReference type="EMBL" id="MFC5641383.1"/>
    </source>
</evidence>
<sequence>MPRVNHGDALTKIRPLVGGAVSGIKQVCRVGDVILVASLAEAIRDEWYDGITVRVLSHRAGELDVNHFRFADHGTLPHHSGGMLTAYNAHLLDEPGALEPQGLRDAIGRYIASIC</sequence>
<organism evidence="1 2">
    <name type="scientific">Kitasatospora cinereorecta</name>
    <dbReference type="NCBI Taxonomy" id="285560"/>
    <lineage>
        <taxon>Bacteria</taxon>
        <taxon>Bacillati</taxon>
        <taxon>Actinomycetota</taxon>
        <taxon>Actinomycetes</taxon>
        <taxon>Kitasatosporales</taxon>
        <taxon>Streptomycetaceae</taxon>
        <taxon>Kitasatospora</taxon>
    </lineage>
</organism>
<dbReference type="RefSeq" id="WP_346143463.1">
    <property type="nucleotide sequence ID" value="NZ_BAAAUA010000013.1"/>
</dbReference>
<name>A0ABW0V693_9ACTN</name>
<accession>A0ABW0V693</accession>
<keyword evidence="2" id="KW-1185">Reference proteome</keyword>
<protein>
    <submittedName>
        <fullName evidence="1">Uncharacterized protein</fullName>
    </submittedName>
</protein>